<evidence type="ECO:0000313" key="1">
    <source>
        <dbReference type="Proteomes" id="UP000887579"/>
    </source>
</evidence>
<dbReference type="WBParaSite" id="ES5_v2.g16861.t1">
    <property type="protein sequence ID" value="ES5_v2.g16861.t1"/>
    <property type="gene ID" value="ES5_v2.g16861"/>
</dbReference>
<organism evidence="1 2">
    <name type="scientific">Panagrolaimus sp. ES5</name>
    <dbReference type="NCBI Taxonomy" id="591445"/>
    <lineage>
        <taxon>Eukaryota</taxon>
        <taxon>Metazoa</taxon>
        <taxon>Ecdysozoa</taxon>
        <taxon>Nematoda</taxon>
        <taxon>Chromadorea</taxon>
        <taxon>Rhabditida</taxon>
        <taxon>Tylenchina</taxon>
        <taxon>Panagrolaimomorpha</taxon>
        <taxon>Panagrolaimoidea</taxon>
        <taxon>Panagrolaimidae</taxon>
        <taxon>Panagrolaimus</taxon>
    </lineage>
</organism>
<proteinExistence type="predicted"/>
<reference evidence="2" key="1">
    <citation type="submission" date="2022-11" db="UniProtKB">
        <authorList>
            <consortium name="WormBaseParasite"/>
        </authorList>
    </citation>
    <scope>IDENTIFICATION</scope>
</reference>
<evidence type="ECO:0000313" key="2">
    <source>
        <dbReference type="WBParaSite" id="ES5_v2.g16861.t1"/>
    </source>
</evidence>
<protein>
    <submittedName>
        <fullName evidence="2">Acid phosphatase</fullName>
    </submittedName>
</protein>
<accession>A0AC34FI52</accession>
<name>A0AC34FI52_9BILA</name>
<dbReference type="Proteomes" id="UP000887579">
    <property type="component" value="Unplaced"/>
</dbReference>
<sequence>MNWVFFCCFTFVFYGNRVTTFVIPGFSGLPEKVEDFTNPQDKLVHVHSVWRHGERNPAHMFPINDLNTPADFPSGFGQLTNNGIKQLHTLGRSFQSKYVKSLNFLSADKINTEVYARSTDPDRALISAMSFFSGLFTNSTANASLSSFKFAPVPIHSQAPADDPLQFLGFECQRKNLLWDIVHKSNAIGAMLNNSKTLLDEISQFFQIPINFNQISAIYDTTFFETLLGLPIPSWIEPNKPELYELTYKYFAYLWGFLPFPNDLPANLQQELKKISSGFVLSEITDRMALKIKCEKQVGTPTKECEAIKTQKFYGYSGHDITQISLFLGLGYQNFFVPSVGSAIVLELWENSDYNSTNLVLEDQYYVKIYFYENSSVKVPTYIGCPGNKGCPISSLTNKAALIRPTPNLKAFCQQPL</sequence>